<dbReference type="EMBL" id="GBXM01058139">
    <property type="protein sequence ID" value="JAH50438.1"/>
    <property type="molecule type" value="Transcribed_RNA"/>
</dbReference>
<proteinExistence type="predicted"/>
<organism evidence="2">
    <name type="scientific">Anguilla anguilla</name>
    <name type="common">European freshwater eel</name>
    <name type="synonym">Muraena anguilla</name>
    <dbReference type="NCBI Taxonomy" id="7936"/>
    <lineage>
        <taxon>Eukaryota</taxon>
        <taxon>Metazoa</taxon>
        <taxon>Chordata</taxon>
        <taxon>Craniata</taxon>
        <taxon>Vertebrata</taxon>
        <taxon>Euteleostomi</taxon>
        <taxon>Actinopterygii</taxon>
        <taxon>Neopterygii</taxon>
        <taxon>Teleostei</taxon>
        <taxon>Anguilliformes</taxon>
        <taxon>Anguillidae</taxon>
        <taxon>Anguilla</taxon>
    </lineage>
</organism>
<evidence type="ECO:0000256" key="1">
    <source>
        <dbReference type="SAM" id="MobiDB-lite"/>
    </source>
</evidence>
<accession>A0A0E9TCJ2</accession>
<reference evidence="2" key="1">
    <citation type="submission" date="2014-11" db="EMBL/GenBank/DDBJ databases">
        <authorList>
            <person name="Amaro Gonzalez C."/>
        </authorList>
    </citation>
    <scope>NUCLEOTIDE SEQUENCE</scope>
</reference>
<sequence length="21" mass="2514">MHVEKTSGPNQKTHFFRFPKP</sequence>
<reference evidence="2" key="2">
    <citation type="journal article" date="2015" name="Fish Shellfish Immunol.">
        <title>Early steps in the European eel (Anguilla anguilla)-Vibrio vulnificus interaction in the gills: Role of the RtxA13 toxin.</title>
        <authorList>
            <person name="Callol A."/>
            <person name="Pajuelo D."/>
            <person name="Ebbesson L."/>
            <person name="Teles M."/>
            <person name="MacKenzie S."/>
            <person name="Amaro C."/>
        </authorList>
    </citation>
    <scope>NUCLEOTIDE SEQUENCE</scope>
</reference>
<dbReference type="AlphaFoldDB" id="A0A0E9TCJ2"/>
<feature type="region of interest" description="Disordered" evidence="1">
    <location>
        <begin position="1"/>
        <end position="21"/>
    </location>
</feature>
<evidence type="ECO:0000313" key="2">
    <source>
        <dbReference type="EMBL" id="JAH50438.1"/>
    </source>
</evidence>
<name>A0A0E9TCJ2_ANGAN</name>
<protein>
    <submittedName>
        <fullName evidence="2">Uncharacterized protein</fullName>
    </submittedName>
</protein>